<keyword evidence="2" id="KW-1185">Reference proteome</keyword>
<accession>A0A8K0X1E3</accession>
<comment type="caution">
    <text evidence="1">The sequence shown here is derived from an EMBL/GenBank/DDBJ whole genome shotgun (WGS) entry which is preliminary data.</text>
</comment>
<protein>
    <submittedName>
        <fullName evidence="1">Uncharacterized protein</fullName>
    </submittedName>
</protein>
<gene>
    <name evidence="1" type="ORF">B0T11DRAFT_283796</name>
</gene>
<name>A0A8K0X1E3_9PEZI</name>
<sequence>MTRHLVSLLLPGLQFPISNCVRDHLYLTRIGRRSPRPHDVPRPPRPIFRSTSRLRFWTSFSLPTSWITTASRSFIRYRTELLAFRLDSCQLPPHATSL</sequence>
<organism evidence="1 2">
    <name type="scientific">Plectosphaerella cucumerina</name>
    <dbReference type="NCBI Taxonomy" id="40658"/>
    <lineage>
        <taxon>Eukaryota</taxon>
        <taxon>Fungi</taxon>
        <taxon>Dikarya</taxon>
        <taxon>Ascomycota</taxon>
        <taxon>Pezizomycotina</taxon>
        <taxon>Sordariomycetes</taxon>
        <taxon>Hypocreomycetidae</taxon>
        <taxon>Glomerellales</taxon>
        <taxon>Plectosphaerellaceae</taxon>
        <taxon>Plectosphaerella</taxon>
    </lineage>
</organism>
<dbReference type="AlphaFoldDB" id="A0A8K0X1E3"/>
<proteinExistence type="predicted"/>
<dbReference type="EMBL" id="JAGPXD010000004">
    <property type="protein sequence ID" value="KAH7358146.1"/>
    <property type="molecule type" value="Genomic_DNA"/>
</dbReference>
<evidence type="ECO:0000313" key="1">
    <source>
        <dbReference type="EMBL" id="KAH7358146.1"/>
    </source>
</evidence>
<reference evidence="1" key="1">
    <citation type="journal article" date="2021" name="Nat. Commun.">
        <title>Genetic determinants of endophytism in the Arabidopsis root mycobiome.</title>
        <authorList>
            <person name="Mesny F."/>
            <person name="Miyauchi S."/>
            <person name="Thiergart T."/>
            <person name="Pickel B."/>
            <person name="Atanasova L."/>
            <person name="Karlsson M."/>
            <person name="Huettel B."/>
            <person name="Barry K.W."/>
            <person name="Haridas S."/>
            <person name="Chen C."/>
            <person name="Bauer D."/>
            <person name="Andreopoulos W."/>
            <person name="Pangilinan J."/>
            <person name="LaButti K."/>
            <person name="Riley R."/>
            <person name="Lipzen A."/>
            <person name="Clum A."/>
            <person name="Drula E."/>
            <person name="Henrissat B."/>
            <person name="Kohler A."/>
            <person name="Grigoriev I.V."/>
            <person name="Martin F.M."/>
            <person name="Hacquard S."/>
        </authorList>
    </citation>
    <scope>NUCLEOTIDE SEQUENCE</scope>
    <source>
        <strain evidence="1">MPI-CAGE-AT-0016</strain>
    </source>
</reference>
<evidence type="ECO:0000313" key="2">
    <source>
        <dbReference type="Proteomes" id="UP000813385"/>
    </source>
</evidence>
<dbReference type="Proteomes" id="UP000813385">
    <property type="component" value="Unassembled WGS sequence"/>
</dbReference>